<dbReference type="InterPro" id="IPR047861">
    <property type="entry name" value="Ribosomal_eS7_CS"/>
</dbReference>
<gene>
    <name evidence="5" type="ORF">CXG81DRAFT_29678</name>
</gene>
<keyword evidence="6" id="KW-1185">Reference proteome</keyword>
<evidence type="ECO:0000256" key="1">
    <source>
        <dbReference type="ARBA" id="ARBA00007820"/>
    </source>
</evidence>
<protein>
    <recommendedName>
        <fullName evidence="4">40S ribosomal protein S7</fullName>
    </recommendedName>
</protein>
<dbReference type="GO" id="GO:0003735">
    <property type="term" value="F:structural constituent of ribosome"/>
    <property type="evidence" value="ECO:0007669"/>
    <property type="project" value="InterPro"/>
</dbReference>
<sequence>MSAVQHKLVKPTGIKPTDLELQVAQVMLDLEGSSSEIKGELRGLQLTAVKEVTVAHGKKALVLFVPVPQLKAFHKAHGRLVRELEKKFADRHVLVVANRRMLPVQTRDSRSTQPRPRSRTLTNVHEKLLEDLVFPTEIVGKRTKVRVDGTKQLKVFLDRKDHTSLEYKLETFAGAYKRLTGKDVVFEFPAGAAAHE</sequence>
<comment type="similarity">
    <text evidence="1 4">Belongs to the eukaryotic ribosomal protein eS7 family.</text>
</comment>
<accession>A0A4P9X8Y4</accession>
<evidence type="ECO:0000256" key="3">
    <source>
        <dbReference type="ARBA" id="ARBA00023274"/>
    </source>
</evidence>
<proteinExistence type="inferred from homology"/>
<dbReference type="GO" id="GO:0032040">
    <property type="term" value="C:small-subunit processome"/>
    <property type="evidence" value="ECO:0007669"/>
    <property type="project" value="TreeGrafter"/>
</dbReference>
<evidence type="ECO:0000313" key="6">
    <source>
        <dbReference type="Proteomes" id="UP000274922"/>
    </source>
</evidence>
<dbReference type="Pfam" id="PF01251">
    <property type="entry name" value="Ribosomal_S7e"/>
    <property type="match status" value="1"/>
</dbReference>
<dbReference type="GO" id="GO:0006412">
    <property type="term" value="P:translation"/>
    <property type="evidence" value="ECO:0007669"/>
    <property type="project" value="InterPro"/>
</dbReference>
<dbReference type="GO" id="GO:0030686">
    <property type="term" value="C:90S preribosome"/>
    <property type="evidence" value="ECO:0007669"/>
    <property type="project" value="TreeGrafter"/>
</dbReference>
<dbReference type="GO" id="GO:0006364">
    <property type="term" value="P:rRNA processing"/>
    <property type="evidence" value="ECO:0007669"/>
    <property type="project" value="TreeGrafter"/>
</dbReference>
<organism evidence="5 6">
    <name type="scientific">Caulochytrium protostelioides</name>
    <dbReference type="NCBI Taxonomy" id="1555241"/>
    <lineage>
        <taxon>Eukaryota</taxon>
        <taxon>Fungi</taxon>
        <taxon>Fungi incertae sedis</taxon>
        <taxon>Chytridiomycota</taxon>
        <taxon>Chytridiomycota incertae sedis</taxon>
        <taxon>Chytridiomycetes</taxon>
        <taxon>Caulochytriales</taxon>
        <taxon>Caulochytriaceae</taxon>
        <taxon>Caulochytrium</taxon>
    </lineage>
</organism>
<dbReference type="PANTHER" id="PTHR11278:SF0">
    <property type="entry name" value="SMALL RIBOSOMAL SUBUNIT PROTEIN ES7"/>
    <property type="match status" value="1"/>
</dbReference>
<dbReference type="PANTHER" id="PTHR11278">
    <property type="entry name" value="40S RIBOSOMAL PROTEIN S7"/>
    <property type="match status" value="1"/>
</dbReference>
<dbReference type="GO" id="GO:0022627">
    <property type="term" value="C:cytosolic small ribosomal subunit"/>
    <property type="evidence" value="ECO:0007669"/>
    <property type="project" value="TreeGrafter"/>
</dbReference>
<dbReference type="EMBL" id="ML014162">
    <property type="protein sequence ID" value="RKP01732.1"/>
    <property type="molecule type" value="Genomic_DNA"/>
</dbReference>
<dbReference type="Proteomes" id="UP000274922">
    <property type="component" value="Unassembled WGS sequence"/>
</dbReference>
<evidence type="ECO:0000256" key="2">
    <source>
        <dbReference type="ARBA" id="ARBA00022980"/>
    </source>
</evidence>
<name>A0A4P9X8Y4_9FUNG</name>
<reference evidence="6" key="1">
    <citation type="journal article" date="2018" name="Nat. Microbiol.">
        <title>Leveraging single-cell genomics to expand the fungal tree of life.</title>
        <authorList>
            <person name="Ahrendt S.R."/>
            <person name="Quandt C.A."/>
            <person name="Ciobanu D."/>
            <person name="Clum A."/>
            <person name="Salamov A."/>
            <person name="Andreopoulos B."/>
            <person name="Cheng J.F."/>
            <person name="Woyke T."/>
            <person name="Pelin A."/>
            <person name="Henrissat B."/>
            <person name="Reynolds N.K."/>
            <person name="Benny G.L."/>
            <person name="Smith M.E."/>
            <person name="James T.Y."/>
            <person name="Grigoriev I.V."/>
        </authorList>
    </citation>
    <scope>NUCLEOTIDE SEQUENCE [LARGE SCALE GENOMIC DNA]</scope>
    <source>
        <strain evidence="6">ATCC 52028</strain>
    </source>
</reference>
<dbReference type="InterPro" id="IPR000554">
    <property type="entry name" value="Ribosomal_eS7"/>
</dbReference>
<evidence type="ECO:0000256" key="4">
    <source>
        <dbReference type="RuleBase" id="RU364105"/>
    </source>
</evidence>
<keyword evidence="2 4" id="KW-0689">Ribosomal protein</keyword>
<dbReference type="OrthoDB" id="1724687at2759"/>
<dbReference type="PROSITE" id="PS00948">
    <property type="entry name" value="RIBOSOMAL_S7E"/>
    <property type="match status" value="1"/>
</dbReference>
<keyword evidence="3 4" id="KW-0687">Ribonucleoprotein</keyword>
<dbReference type="STRING" id="1555241.A0A4P9X8Y4"/>
<dbReference type="GO" id="GO:0042274">
    <property type="term" value="P:ribosomal small subunit biogenesis"/>
    <property type="evidence" value="ECO:0007669"/>
    <property type="project" value="TreeGrafter"/>
</dbReference>
<evidence type="ECO:0000313" key="5">
    <source>
        <dbReference type="EMBL" id="RKP01732.1"/>
    </source>
</evidence>
<dbReference type="AlphaFoldDB" id="A0A4P9X8Y4"/>